<reference evidence="2 3" key="1">
    <citation type="submission" date="2016-10" db="EMBL/GenBank/DDBJ databases">
        <title>The genome sequence of Colletotrichum fioriniae PJ7.</title>
        <authorList>
            <person name="Baroncelli R."/>
        </authorList>
    </citation>
    <scope>NUCLEOTIDE SEQUENCE [LARGE SCALE GENOMIC DNA]</scope>
    <source>
        <strain evidence="2 3">IMI 309622</strain>
    </source>
</reference>
<protein>
    <submittedName>
        <fullName evidence="2">Uncharacterized protein</fullName>
    </submittedName>
</protein>
<dbReference type="AlphaFoldDB" id="A0AAI9YVH0"/>
<evidence type="ECO:0000313" key="3">
    <source>
        <dbReference type="Proteomes" id="UP001240678"/>
    </source>
</evidence>
<proteinExistence type="predicted"/>
<name>A0AAI9YVH0_9PEZI</name>
<comment type="caution">
    <text evidence="2">The sequence shown here is derived from an EMBL/GenBank/DDBJ whole genome shotgun (WGS) entry which is preliminary data.</text>
</comment>
<organism evidence="2 3">
    <name type="scientific">Colletotrichum costaricense</name>
    <dbReference type="NCBI Taxonomy" id="1209916"/>
    <lineage>
        <taxon>Eukaryota</taxon>
        <taxon>Fungi</taxon>
        <taxon>Dikarya</taxon>
        <taxon>Ascomycota</taxon>
        <taxon>Pezizomycotina</taxon>
        <taxon>Sordariomycetes</taxon>
        <taxon>Hypocreomycetidae</taxon>
        <taxon>Glomerellales</taxon>
        <taxon>Glomerellaceae</taxon>
        <taxon>Colletotrichum</taxon>
        <taxon>Colletotrichum acutatum species complex</taxon>
    </lineage>
</organism>
<dbReference type="Proteomes" id="UP001240678">
    <property type="component" value="Unassembled WGS sequence"/>
</dbReference>
<gene>
    <name evidence="2" type="ORF">CCOS01_09479</name>
</gene>
<dbReference type="EMBL" id="MOOE01000009">
    <property type="protein sequence ID" value="KAK1524392.1"/>
    <property type="molecule type" value="Genomic_DNA"/>
</dbReference>
<accession>A0AAI9YVH0</accession>
<keyword evidence="3" id="KW-1185">Reference proteome</keyword>
<sequence length="26" mass="2621">MRTIPSGSSPTLSATSMNSPSIIPST</sequence>
<feature type="region of interest" description="Disordered" evidence="1">
    <location>
        <begin position="1"/>
        <end position="26"/>
    </location>
</feature>
<evidence type="ECO:0000256" key="1">
    <source>
        <dbReference type="SAM" id="MobiDB-lite"/>
    </source>
</evidence>
<evidence type="ECO:0000313" key="2">
    <source>
        <dbReference type="EMBL" id="KAK1524392.1"/>
    </source>
</evidence>